<evidence type="ECO:0000313" key="1">
    <source>
        <dbReference type="EMBL" id="MFC5725049.1"/>
    </source>
</evidence>
<dbReference type="EMBL" id="JBHSPB010000046">
    <property type="protein sequence ID" value="MFC5725049.1"/>
    <property type="molecule type" value="Genomic_DNA"/>
</dbReference>
<proteinExistence type="predicted"/>
<sequence length="119" mass="12927">MTPNFGTELRQLLAKLSGFPIGAADYVSYFVNDSGERMVFVQQQGERAATLLHSDLNWEPHPVTGPTTTMADTAPEEMKQKLKKVSIDGGLLGTPMCGSAILGRDEAQWLVSRDPCSVT</sequence>
<evidence type="ECO:0000313" key="2">
    <source>
        <dbReference type="Proteomes" id="UP001596083"/>
    </source>
</evidence>
<reference evidence="2" key="1">
    <citation type="journal article" date="2019" name="Int. J. Syst. Evol. Microbiol.">
        <title>The Global Catalogue of Microorganisms (GCM) 10K type strain sequencing project: providing services to taxonomists for standard genome sequencing and annotation.</title>
        <authorList>
            <consortium name="The Broad Institute Genomics Platform"/>
            <consortium name="The Broad Institute Genome Sequencing Center for Infectious Disease"/>
            <person name="Wu L."/>
            <person name="Ma J."/>
        </authorList>
    </citation>
    <scope>NUCLEOTIDE SEQUENCE [LARGE SCALE GENOMIC DNA]</scope>
    <source>
        <strain evidence="2">CGMCC 4.7304</strain>
    </source>
</reference>
<gene>
    <name evidence="1" type="ORF">ACFP1Z_33405</name>
</gene>
<name>A0ABW0ZD85_9ACTN</name>
<accession>A0ABW0ZD85</accession>
<keyword evidence="2" id="KW-1185">Reference proteome</keyword>
<protein>
    <submittedName>
        <fullName evidence="1">Uncharacterized protein</fullName>
    </submittedName>
</protein>
<organism evidence="1 2">
    <name type="scientific">Streptomyces gamaensis</name>
    <dbReference type="NCBI Taxonomy" id="1763542"/>
    <lineage>
        <taxon>Bacteria</taxon>
        <taxon>Bacillati</taxon>
        <taxon>Actinomycetota</taxon>
        <taxon>Actinomycetes</taxon>
        <taxon>Kitasatosporales</taxon>
        <taxon>Streptomycetaceae</taxon>
        <taxon>Streptomyces</taxon>
    </lineage>
</organism>
<dbReference type="RefSeq" id="WP_390321833.1">
    <property type="nucleotide sequence ID" value="NZ_JBHSPB010000046.1"/>
</dbReference>
<comment type="caution">
    <text evidence="1">The sequence shown here is derived from an EMBL/GenBank/DDBJ whole genome shotgun (WGS) entry which is preliminary data.</text>
</comment>
<dbReference type="Proteomes" id="UP001596083">
    <property type="component" value="Unassembled WGS sequence"/>
</dbReference>